<accession>A0A953NDV2</accession>
<comment type="caution">
    <text evidence="1">The sequence shown here is derived from an EMBL/GenBank/DDBJ whole genome shotgun (WGS) entry which is preliminary data.</text>
</comment>
<organism evidence="1 2">
    <name type="scientific">Mycoplasma tauri</name>
    <dbReference type="NCBI Taxonomy" id="547987"/>
    <lineage>
        <taxon>Bacteria</taxon>
        <taxon>Bacillati</taxon>
        <taxon>Mycoplasmatota</taxon>
        <taxon>Mollicutes</taxon>
        <taxon>Mycoplasmataceae</taxon>
        <taxon>Mycoplasma</taxon>
    </lineage>
</organism>
<protein>
    <submittedName>
        <fullName evidence="1">DUF3800 domain-containing protein</fullName>
    </submittedName>
</protein>
<keyword evidence="2" id="KW-1185">Reference proteome</keyword>
<evidence type="ECO:0000313" key="1">
    <source>
        <dbReference type="EMBL" id="MBZ4195694.1"/>
    </source>
</evidence>
<dbReference type="AlphaFoldDB" id="A0A953NDV2"/>
<dbReference type="RefSeq" id="WP_223644966.1">
    <property type="nucleotide sequence ID" value="NZ_JAIQBY010000050.1"/>
</dbReference>
<dbReference type="EMBL" id="JAIQBY010000050">
    <property type="protein sequence ID" value="MBZ4195694.1"/>
    <property type="molecule type" value="Genomic_DNA"/>
</dbReference>
<sequence length="231" mass="27310">MDIYVYSDESGVFDKKHNDFFVFAGLIFIGKKSKDEKSRMYKKAEDSLKKIESIKPDQEVKASKISIKGKNKLFRSLNNFYKFGIVITQKELLDQIFTNKKDKQRYLDFAYKIAVKRALQQLIRKKIIFPDEVENIHFFIDEHTTATNGRYELKEALESEFKRGTYNANWNKYHEPIFYSLKDVKLEFCNSKSKLLVRASDIIANKIFYLANNNKFEKISKINNLFFCKLP</sequence>
<dbReference type="Pfam" id="PF12686">
    <property type="entry name" value="DUF3800"/>
    <property type="match status" value="1"/>
</dbReference>
<evidence type="ECO:0000313" key="2">
    <source>
        <dbReference type="Proteomes" id="UP000772186"/>
    </source>
</evidence>
<dbReference type="InterPro" id="IPR024524">
    <property type="entry name" value="DUF3800"/>
</dbReference>
<gene>
    <name evidence="1" type="ORF">LAD73_03130</name>
</gene>
<dbReference type="Proteomes" id="UP000772186">
    <property type="component" value="Unassembled WGS sequence"/>
</dbReference>
<proteinExistence type="predicted"/>
<reference evidence="1 2" key="1">
    <citation type="submission" date="2021-09" db="EMBL/GenBank/DDBJ databases">
        <title>WGS of Mycoplasma sp. Zaradi2 strains.</title>
        <authorList>
            <person name="Spergser J."/>
        </authorList>
    </citation>
    <scope>NUCLEOTIDE SEQUENCE [LARGE SCALE GENOMIC DNA]</scope>
    <source>
        <strain evidence="1 2">1331</strain>
    </source>
</reference>
<name>A0A953NDV2_9MOLU</name>